<sequence length="203" mass="21804">MASPAKGELFLGLSNSELKLICLGVLYNDAGKIDYEKVAEKGGYTKGSAQVLYRKALRKLMEYENRGAGTEANENDDAQPSTPIATPAKQKGAAGRKRKADALTSESDDTTVLAGADETPTKPKRQRKTPAEKATGNGKNGARVKKEEEAEANAITEANETVTIKNEPKDDGDDNDDDAATIIKEEERDEIDDDATIVADKSE</sequence>
<protein>
    <submittedName>
        <fullName evidence="2">Histone h1.3</fullName>
    </submittedName>
</protein>
<dbReference type="Proteomes" id="UP000053958">
    <property type="component" value="Unassembled WGS sequence"/>
</dbReference>
<keyword evidence="3" id="KW-1185">Reference proteome</keyword>
<comment type="caution">
    <text evidence="2">The sequence shown here is derived from an EMBL/GenBank/DDBJ whole genome shotgun (WGS) entry which is preliminary data.</text>
</comment>
<feature type="compositionally biased region" description="Low complexity" evidence="1">
    <location>
        <begin position="152"/>
        <end position="161"/>
    </location>
</feature>
<feature type="compositionally biased region" description="Acidic residues" evidence="1">
    <location>
        <begin position="170"/>
        <end position="179"/>
    </location>
</feature>
<name>A0A0F4YY61_RASE3</name>
<accession>A0A0F4YY61</accession>
<evidence type="ECO:0000313" key="3">
    <source>
        <dbReference type="Proteomes" id="UP000053958"/>
    </source>
</evidence>
<organism evidence="2 3">
    <name type="scientific">Rasamsonia emersonii (strain ATCC 16479 / CBS 393.64 / IMI 116815)</name>
    <dbReference type="NCBI Taxonomy" id="1408163"/>
    <lineage>
        <taxon>Eukaryota</taxon>
        <taxon>Fungi</taxon>
        <taxon>Dikarya</taxon>
        <taxon>Ascomycota</taxon>
        <taxon>Pezizomycotina</taxon>
        <taxon>Eurotiomycetes</taxon>
        <taxon>Eurotiomycetidae</taxon>
        <taxon>Eurotiales</taxon>
        <taxon>Trichocomaceae</taxon>
        <taxon>Rasamsonia</taxon>
    </lineage>
</organism>
<dbReference type="AlphaFoldDB" id="A0A0F4YY61"/>
<dbReference type="EMBL" id="LASV01000135">
    <property type="protein sequence ID" value="KKA22578.1"/>
    <property type="molecule type" value="Genomic_DNA"/>
</dbReference>
<evidence type="ECO:0000256" key="1">
    <source>
        <dbReference type="SAM" id="MobiDB-lite"/>
    </source>
</evidence>
<reference evidence="2 3" key="1">
    <citation type="submission" date="2015-04" db="EMBL/GenBank/DDBJ databases">
        <authorList>
            <person name="Heijne W.H."/>
            <person name="Fedorova N.D."/>
            <person name="Nierman W.C."/>
            <person name="Vollebregt A.W."/>
            <person name="Zhao Z."/>
            <person name="Wu L."/>
            <person name="Kumar M."/>
            <person name="Stam H."/>
            <person name="van den Berg M.A."/>
            <person name="Pel H.J."/>
        </authorList>
    </citation>
    <scope>NUCLEOTIDE SEQUENCE [LARGE SCALE GENOMIC DNA]</scope>
    <source>
        <strain evidence="2 3">CBS 393.64</strain>
    </source>
</reference>
<proteinExistence type="predicted"/>
<dbReference type="OrthoDB" id="5403747at2759"/>
<dbReference type="STRING" id="1408163.A0A0F4YY61"/>
<dbReference type="GeneID" id="25315719"/>
<dbReference type="RefSeq" id="XP_013329190.1">
    <property type="nucleotide sequence ID" value="XM_013473736.1"/>
</dbReference>
<evidence type="ECO:0000313" key="2">
    <source>
        <dbReference type="EMBL" id="KKA22578.1"/>
    </source>
</evidence>
<feature type="region of interest" description="Disordered" evidence="1">
    <location>
        <begin position="67"/>
        <end position="203"/>
    </location>
</feature>
<gene>
    <name evidence="2" type="ORF">T310_3369</name>
</gene>